<evidence type="ECO:0000313" key="3">
    <source>
        <dbReference type="Proteomes" id="UP001055439"/>
    </source>
</evidence>
<name>A0A9E7GKN6_9LILI</name>
<reference evidence="2" key="1">
    <citation type="submission" date="2022-05" db="EMBL/GenBank/DDBJ databases">
        <title>The Musa troglodytarum L. genome provides insights into the mechanism of non-climacteric behaviour and enrichment of carotenoids.</title>
        <authorList>
            <person name="Wang J."/>
        </authorList>
    </citation>
    <scope>NUCLEOTIDE SEQUENCE</scope>
    <source>
        <tissue evidence="2">Leaf</tissue>
    </source>
</reference>
<keyword evidence="3" id="KW-1185">Reference proteome</keyword>
<dbReference type="AlphaFoldDB" id="A0A9E7GKN6"/>
<protein>
    <submittedName>
        <fullName evidence="2">Uncharacterized protein</fullName>
    </submittedName>
</protein>
<evidence type="ECO:0000313" key="2">
    <source>
        <dbReference type="EMBL" id="URE14788.1"/>
    </source>
</evidence>
<proteinExistence type="predicted"/>
<feature type="region of interest" description="Disordered" evidence="1">
    <location>
        <begin position="1"/>
        <end position="90"/>
    </location>
</feature>
<accession>A0A9E7GKN6</accession>
<gene>
    <name evidence="2" type="ORF">MUK42_12570</name>
</gene>
<feature type="compositionally biased region" description="Basic and acidic residues" evidence="1">
    <location>
        <begin position="9"/>
        <end position="22"/>
    </location>
</feature>
<evidence type="ECO:0000256" key="1">
    <source>
        <dbReference type="SAM" id="MobiDB-lite"/>
    </source>
</evidence>
<dbReference type="EMBL" id="CP097509">
    <property type="protein sequence ID" value="URE14788.1"/>
    <property type="molecule type" value="Genomic_DNA"/>
</dbReference>
<dbReference type="Proteomes" id="UP001055439">
    <property type="component" value="Chromosome 7"/>
</dbReference>
<feature type="compositionally biased region" description="Basic residues" evidence="1">
    <location>
        <begin position="49"/>
        <end position="59"/>
    </location>
</feature>
<dbReference type="OrthoDB" id="412876at2759"/>
<sequence>MLPAAEIEEGVHEGQGRSREPGMHVPRGAAADVGEVGGGDPRAQPRRPPLARHLQHRPGGRPDLRQRGPLPLRRLRAAEPVRQPPLVRGG</sequence>
<organism evidence="2 3">
    <name type="scientific">Musa troglodytarum</name>
    <name type="common">fe'i banana</name>
    <dbReference type="NCBI Taxonomy" id="320322"/>
    <lineage>
        <taxon>Eukaryota</taxon>
        <taxon>Viridiplantae</taxon>
        <taxon>Streptophyta</taxon>
        <taxon>Embryophyta</taxon>
        <taxon>Tracheophyta</taxon>
        <taxon>Spermatophyta</taxon>
        <taxon>Magnoliopsida</taxon>
        <taxon>Liliopsida</taxon>
        <taxon>Zingiberales</taxon>
        <taxon>Musaceae</taxon>
        <taxon>Musa</taxon>
    </lineage>
</organism>